<keyword evidence="2" id="KW-0808">Transferase</keyword>
<evidence type="ECO:0000259" key="1">
    <source>
        <dbReference type="Pfam" id="PF13439"/>
    </source>
</evidence>
<dbReference type="AlphaFoldDB" id="A0A809RQ32"/>
<reference evidence="2" key="1">
    <citation type="journal article" name="DNA Res.">
        <title>The physiological potential of anammox bacteria as revealed by their core genome structure.</title>
        <authorList>
            <person name="Okubo T."/>
            <person name="Toyoda A."/>
            <person name="Fukuhara K."/>
            <person name="Uchiyama I."/>
            <person name="Harigaya Y."/>
            <person name="Kuroiwa M."/>
            <person name="Suzuki T."/>
            <person name="Murakami Y."/>
            <person name="Suwa Y."/>
            <person name="Takami H."/>
        </authorList>
    </citation>
    <scope>NUCLEOTIDE SEQUENCE</scope>
    <source>
        <strain evidence="2">317325-3</strain>
    </source>
</reference>
<dbReference type="SUPFAM" id="SSF53756">
    <property type="entry name" value="UDP-Glycosyltransferase/glycogen phosphorylase"/>
    <property type="match status" value="1"/>
</dbReference>
<dbReference type="Pfam" id="PF13692">
    <property type="entry name" value="Glyco_trans_1_4"/>
    <property type="match status" value="1"/>
</dbReference>
<organism evidence="2 3">
    <name type="scientific">Candidatus Desulfobacillus denitrificans</name>
    <dbReference type="NCBI Taxonomy" id="2608985"/>
    <lineage>
        <taxon>Bacteria</taxon>
        <taxon>Pseudomonadati</taxon>
        <taxon>Pseudomonadota</taxon>
        <taxon>Betaproteobacteria</taxon>
        <taxon>Candidatus Desulfobacillus</taxon>
    </lineage>
</organism>
<dbReference type="PANTHER" id="PTHR12526:SF600">
    <property type="entry name" value="GLYCOSYL TRANSFERASE GROUP 1"/>
    <property type="match status" value="1"/>
</dbReference>
<dbReference type="Pfam" id="PF13439">
    <property type="entry name" value="Glyco_transf_4"/>
    <property type="match status" value="1"/>
</dbReference>
<dbReference type="PANTHER" id="PTHR12526">
    <property type="entry name" value="GLYCOSYLTRANSFERASE"/>
    <property type="match status" value="1"/>
</dbReference>
<protein>
    <submittedName>
        <fullName evidence="2">Glycosyltransferase</fullName>
    </submittedName>
</protein>
<evidence type="ECO:0000313" key="3">
    <source>
        <dbReference type="Proteomes" id="UP000662914"/>
    </source>
</evidence>
<dbReference type="GO" id="GO:0016757">
    <property type="term" value="F:glycosyltransferase activity"/>
    <property type="evidence" value="ECO:0007669"/>
    <property type="project" value="TreeGrafter"/>
</dbReference>
<dbReference type="Proteomes" id="UP000662914">
    <property type="component" value="Chromosome"/>
</dbReference>
<dbReference type="KEGG" id="ddz:DSYM_24310"/>
<proteinExistence type="predicted"/>
<evidence type="ECO:0000313" key="2">
    <source>
        <dbReference type="EMBL" id="BBO21732.1"/>
    </source>
</evidence>
<dbReference type="EMBL" id="AP021857">
    <property type="protein sequence ID" value="BBO21732.1"/>
    <property type="molecule type" value="Genomic_DNA"/>
</dbReference>
<dbReference type="InterPro" id="IPR028098">
    <property type="entry name" value="Glyco_trans_4-like_N"/>
</dbReference>
<accession>A0A809RQ32</accession>
<dbReference type="Gene3D" id="3.40.50.2000">
    <property type="entry name" value="Glycogen Phosphorylase B"/>
    <property type="match status" value="2"/>
</dbReference>
<sequence>MSNSLRLFFITAETWPTFRADVAVLFGKYLPRLGVYADLVTGHTPGDASRPWGGGEALLDDVSGRTVVKHFKTFLHHWRSLRRLDSARHDAIQVRDLPLPAALALRAARRRKLPFYYWMSYPMPEGQINLARARGLTEGFLKFFFPWLRGRVGLFLLYRVVLPRADHIFVQSQRMKVNLVERGIPAEIMTSVPMGVDLEEIDTESIPPAADPRLAGRRVLVYLGTLDRPRRIETLFEMLALVRKSEPTALLVLVGDTHEDAHREWLKSQSLRAGVAEHVIWTGWLPMLEGWRYVRSAEIGLSPIPRGVLLDVASPTKVPEYLALGVPVVCNDNPDQQALIEAAGAGRCVPYTAEAFAGAVVELLALPKQARAGMGARGRELVEGLRSYKRIAYDLADQYSALLRISQSPST</sequence>
<feature type="domain" description="Glycosyltransferase subfamily 4-like N-terminal" evidence="1">
    <location>
        <begin position="25"/>
        <end position="200"/>
    </location>
</feature>
<name>A0A809RQ32_9PROT</name>
<gene>
    <name evidence="2" type="ORF">DSYM_24310</name>
</gene>